<accession>A0A972GZY3</accession>
<evidence type="ECO:0000256" key="1">
    <source>
        <dbReference type="SAM" id="Phobius"/>
    </source>
</evidence>
<keyword evidence="2" id="KW-0732">Signal</keyword>
<keyword evidence="1" id="KW-0812">Transmembrane</keyword>
<gene>
    <name evidence="3" type="primary">spoIIIAE</name>
    <name evidence="3" type="ORF">GC093_31285</name>
</gene>
<keyword evidence="4" id="KW-1185">Reference proteome</keyword>
<proteinExistence type="predicted"/>
<reference evidence="3" key="1">
    <citation type="submission" date="2019-10" db="EMBL/GenBank/DDBJ databases">
        <title>Description of Paenibacillus glebae sp. nov.</title>
        <authorList>
            <person name="Carlier A."/>
            <person name="Qi S."/>
        </authorList>
    </citation>
    <scope>NUCLEOTIDE SEQUENCE</scope>
    <source>
        <strain evidence="3">LMG 31456</strain>
    </source>
</reference>
<evidence type="ECO:0000313" key="3">
    <source>
        <dbReference type="EMBL" id="NOU97679.1"/>
    </source>
</evidence>
<sequence length="395" mass="42618">MLLFMFTVYCFTFGAPGFMAGDGSGAQAYAATPVEQIIQEQAERLQTDQVEQYWNQLMKKYGGYFPDSKTPTFVDLLSGAKDFKMSSIFSGIFLYFFHEILYNGKLLASIVILTIFSMLLETLQSSFEKNTVSKVAYAIAFMVLMIMAINSFSVAIGYANAAISDMIHFMVAVIPLLLTLLASMGNVVSVSVLHPLIVFMIHAVGTAIYLVVFPLLFFSAVLHIVSSLSDKYKVTQLANLLRTISVGCLGVFVTVFLGVISVRGVGSAVVDGVTIRTAKYIAGNFVPVVGRMFSDASETVIGASLLVKNAVGLAGVVIIIMLCAFPALKIMALALIYNLSAAIMQPLGDNPMIACLETIGKSMIYVFAALAIVGLMFFLAITILITAGNLSVMMR</sequence>
<dbReference type="Pfam" id="PF09546">
    <property type="entry name" value="Spore_III_AE"/>
    <property type="match status" value="1"/>
</dbReference>
<feature type="signal peptide" evidence="2">
    <location>
        <begin position="1"/>
        <end position="20"/>
    </location>
</feature>
<evidence type="ECO:0000313" key="4">
    <source>
        <dbReference type="Proteomes" id="UP000641588"/>
    </source>
</evidence>
<feature type="transmembrane region" description="Helical" evidence="1">
    <location>
        <begin position="310"/>
        <end position="343"/>
    </location>
</feature>
<organism evidence="3 4">
    <name type="scientific">Paenibacillus foliorum</name>
    <dbReference type="NCBI Taxonomy" id="2654974"/>
    <lineage>
        <taxon>Bacteria</taxon>
        <taxon>Bacillati</taxon>
        <taxon>Bacillota</taxon>
        <taxon>Bacilli</taxon>
        <taxon>Bacillales</taxon>
        <taxon>Paenibacillaceae</taxon>
        <taxon>Paenibacillus</taxon>
    </lineage>
</organism>
<dbReference type="NCBIfam" id="TIGR02829">
    <property type="entry name" value="spore_III_AE"/>
    <property type="match status" value="1"/>
</dbReference>
<dbReference type="InterPro" id="IPR014194">
    <property type="entry name" value="Spore_III_AE"/>
</dbReference>
<feature type="transmembrane region" description="Helical" evidence="1">
    <location>
        <begin position="237"/>
        <end position="260"/>
    </location>
</feature>
<feature type="transmembrane region" description="Helical" evidence="1">
    <location>
        <begin position="364"/>
        <end position="387"/>
    </location>
</feature>
<protein>
    <submittedName>
        <fullName evidence="3">Stage III sporulation protein AE</fullName>
    </submittedName>
</protein>
<feature type="transmembrane region" description="Helical" evidence="1">
    <location>
        <begin position="196"/>
        <end position="225"/>
    </location>
</feature>
<dbReference type="AlphaFoldDB" id="A0A972GZY3"/>
<name>A0A972GZY3_9BACL</name>
<feature type="transmembrane region" description="Helical" evidence="1">
    <location>
        <begin position="135"/>
        <end position="159"/>
    </location>
</feature>
<feature type="transmembrane region" description="Helical" evidence="1">
    <location>
        <begin position="166"/>
        <end position="184"/>
    </location>
</feature>
<dbReference type="Proteomes" id="UP000641588">
    <property type="component" value="Unassembled WGS sequence"/>
</dbReference>
<evidence type="ECO:0000256" key="2">
    <source>
        <dbReference type="SAM" id="SignalP"/>
    </source>
</evidence>
<keyword evidence="1" id="KW-0472">Membrane</keyword>
<keyword evidence="1" id="KW-1133">Transmembrane helix</keyword>
<feature type="chain" id="PRO_5039016536" evidence="2">
    <location>
        <begin position="21"/>
        <end position="395"/>
    </location>
</feature>
<comment type="caution">
    <text evidence="3">The sequence shown here is derived from an EMBL/GenBank/DDBJ whole genome shotgun (WGS) entry which is preliminary data.</text>
</comment>
<dbReference type="EMBL" id="WHOD01000119">
    <property type="protein sequence ID" value="NOU97679.1"/>
    <property type="molecule type" value="Genomic_DNA"/>
</dbReference>